<keyword evidence="1 10" id="KW-0540">Nuclease</keyword>
<organism evidence="12 13">
    <name type="scientific">Aliiglaciecola litoralis</name>
    <dbReference type="NCBI Taxonomy" id="582857"/>
    <lineage>
        <taxon>Bacteria</taxon>
        <taxon>Pseudomonadati</taxon>
        <taxon>Pseudomonadota</taxon>
        <taxon>Gammaproteobacteria</taxon>
        <taxon>Alteromonadales</taxon>
        <taxon>Alteromonadaceae</taxon>
        <taxon>Aliiglaciecola</taxon>
    </lineage>
</organism>
<comment type="similarity">
    <text evidence="10">Belongs to the RecC family.</text>
</comment>
<comment type="function">
    <text evidence="10">A helicase/nuclease that prepares dsDNA breaks (DSB) for recombinational DNA repair. Binds to DSBs and unwinds DNA via a highly rapid and processive ATP-dependent bidirectional helicase activity. Unwinds dsDNA until it encounters a Chi (crossover hotspot instigator) sequence from the 3' direction. Cuts ssDNA a few nucleotides 3' to the Chi site. The properties and activities of the enzyme are changed at Chi. The Chi-altered holoenzyme produces a long 3'-ssDNA overhang and facilitates RecA-binding to the ssDNA for homologous DNA recombination and repair. Holoenzyme degrades any linearized DNA that is unable to undergo homologous recombination. In the holoenzyme this subunit recognizes the wild-type Chi sequence, and when added to isolated RecB increases its ATP-dependent helicase processivity.</text>
</comment>
<dbReference type="InterPro" id="IPR027417">
    <property type="entry name" value="P-loop_NTPase"/>
</dbReference>
<protein>
    <recommendedName>
        <fullName evidence="10">RecBCD enzyme subunit RecC</fullName>
    </recommendedName>
    <alternativeName>
        <fullName evidence="10">Exonuclease V subunit RecC</fullName>
        <shortName evidence="10">ExoV subunit RecC</shortName>
    </alternativeName>
    <alternativeName>
        <fullName evidence="10">Helicase/nuclease RecBCD subunit RecC</fullName>
    </alternativeName>
</protein>
<evidence type="ECO:0000256" key="7">
    <source>
        <dbReference type="ARBA" id="ARBA00022840"/>
    </source>
</evidence>
<dbReference type="SUPFAM" id="SSF52980">
    <property type="entry name" value="Restriction endonuclease-like"/>
    <property type="match status" value="1"/>
</dbReference>
<comment type="miscellaneous">
    <text evidence="10">In the RecBCD complex, RecB has a slow 3'-5' helicase, an exonuclease activity and loads RecA onto ssDNA, RecD has a fast 5'-3' helicase activity, while RecC stimulates the ATPase and processivity of the RecB helicase and contributes to recognition of the Chi site.</text>
</comment>
<dbReference type="Pfam" id="PF04257">
    <property type="entry name" value="Exonuc_V_gamma"/>
    <property type="match status" value="1"/>
</dbReference>
<dbReference type="EMBL" id="BAAAFD010000006">
    <property type="protein sequence ID" value="GAA0857251.1"/>
    <property type="molecule type" value="Genomic_DNA"/>
</dbReference>
<keyword evidence="6 10" id="KW-0269">Exonuclease</keyword>
<evidence type="ECO:0000313" key="12">
    <source>
        <dbReference type="EMBL" id="GAA0857251.1"/>
    </source>
</evidence>
<dbReference type="Gene3D" id="3.40.50.300">
    <property type="entry name" value="P-loop containing nucleotide triphosphate hydrolases"/>
    <property type="match status" value="2"/>
</dbReference>
<dbReference type="Gene3D" id="1.10.10.160">
    <property type="match status" value="1"/>
</dbReference>
<proteinExistence type="inferred from homology"/>
<keyword evidence="13" id="KW-1185">Reference proteome</keyword>
<dbReference type="Pfam" id="PF17946">
    <property type="entry name" value="RecC_C"/>
    <property type="match status" value="1"/>
</dbReference>
<sequence length="1119" mass="128644">MLHVIQSNKMEVLQGQLIHKLVHSSVGQDAFEQVLTPDTIIVQSPGMAQWLKIDIANILGIAANLEFPLPSSYIWQLYQQYFDDLPDTSAFTKSNMAWKLMSLLEAFLDTAEFSEIRAYLDDDDGIKRYQLCQKIADVFDQYQVYRPDWINEWETGNSTIDDVPLTSHQWQPILWRALVEKTAHLGESAYHRANLHQQLLSRITSNPVATNGKPLYIFGISTLPQQQLDVFEALAQHREVYLFWCNPSHHYWGDIVDQQQFSRLKLKQRPETAQEVGYFDIGNPLLASWGKPGRDYLDMIVSCNAQIHDEFQQSSPQSAPETLLQWLQHEIFELTMRGTHERLDAQELLSNGIQYPKLPIATHDRSLQFHKCHSKVRELEVLHDHLLHAFSLNPDLKPADIVVMMPDVAAYAPYIEGVFGSAQRKHFIPYGISDRNAMQESAIVESFLQLMDIHQSRLSLSELLSLLEIPAIQRRFDINDSDYQNIRFWLAQSGYRWGWDGQDKTRWQLPDEMQNTLLFGLQRLLAGYAMPSDQYFTTNSEFRDAAVIAPFHDIEGQEAAALGKLYQFAMCIHDVLMFCASDDTLANKASQGLDFIEMFYDVDDNEQVYLNQLRQALESITHHQRQYPDPINHDIFVAELQQNLQDKGVGQRFMAGAVNFCTLMPMRSIPFQHVCLLGMNDDAYPRQTVPIGFDLMRKAQYRRGDRSRRQDDRYLFLEALLSARTQLYISYIGLNVRDNSARNPSILISELLEYCAQVFCFEGEHSANPQRTQENLLDALQTEHGLQPFDPKYYLASHPITSSFNLQWRNVLDAQRAAPETEVFLQEALPDSADSRTHTLALTELLAFYDNPIKFFLKHRFGATLDVYADEIQDDEPFAISPLDRYLLTEQALHTQGMQDDNSLRTQLSMHWRAAGKLATGRVGDDQFEQEMSNTESFREQVQQYITDVPQQGVEINLSLANVTLEGWLNNGFGDQFVLYRPGKLKTKNCLALWIKWLTICAQHPGRFSQARFIATDKTFVLNIVEQQDAIGLLESLFQQFEKGQNSPLMLFPETAVCWLKSEDKVKTLRIFYGDNFAKGEGQDENIQRVCAQLERHFDGFLKATELIVAPMLNYGKKV</sequence>
<dbReference type="NCBIfam" id="TIGR01450">
    <property type="entry name" value="recC"/>
    <property type="match status" value="1"/>
</dbReference>
<evidence type="ECO:0000313" key="13">
    <source>
        <dbReference type="Proteomes" id="UP001500359"/>
    </source>
</evidence>
<keyword evidence="4 10" id="KW-0378">Hydrolase</keyword>
<dbReference type="PANTHER" id="PTHR30591">
    <property type="entry name" value="RECBCD ENZYME SUBUNIT RECC"/>
    <property type="match status" value="1"/>
</dbReference>
<gene>
    <name evidence="10 12" type="primary">recC</name>
    <name evidence="12" type="ORF">GCM10009114_22260</name>
</gene>
<keyword evidence="8 10" id="KW-0238">DNA-binding</keyword>
<dbReference type="HAMAP" id="MF_01486">
    <property type="entry name" value="RecC"/>
    <property type="match status" value="1"/>
</dbReference>
<keyword evidence="2 10" id="KW-0547">Nucleotide-binding</keyword>
<evidence type="ECO:0000259" key="11">
    <source>
        <dbReference type="Pfam" id="PF17946"/>
    </source>
</evidence>
<dbReference type="InterPro" id="IPR006697">
    <property type="entry name" value="RecC"/>
</dbReference>
<dbReference type="SUPFAM" id="SSF52540">
    <property type="entry name" value="P-loop containing nucleoside triphosphate hydrolases"/>
    <property type="match status" value="2"/>
</dbReference>
<dbReference type="Gene3D" id="3.40.50.10930">
    <property type="match status" value="1"/>
</dbReference>
<evidence type="ECO:0000256" key="6">
    <source>
        <dbReference type="ARBA" id="ARBA00022839"/>
    </source>
</evidence>
<reference evidence="12 13" key="1">
    <citation type="journal article" date="2019" name="Int. J. Syst. Evol. Microbiol.">
        <title>The Global Catalogue of Microorganisms (GCM) 10K type strain sequencing project: providing services to taxonomists for standard genome sequencing and annotation.</title>
        <authorList>
            <consortium name="The Broad Institute Genomics Platform"/>
            <consortium name="The Broad Institute Genome Sequencing Center for Infectious Disease"/>
            <person name="Wu L."/>
            <person name="Ma J."/>
        </authorList>
    </citation>
    <scope>NUCLEOTIDE SEQUENCE [LARGE SCALE GENOMIC DNA]</scope>
    <source>
        <strain evidence="12 13">JCM 15896</strain>
    </source>
</reference>
<dbReference type="InterPro" id="IPR041500">
    <property type="entry name" value="RecC_C"/>
</dbReference>
<comment type="caution">
    <text evidence="12">The sequence shown here is derived from an EMBL/GenBank/DDBJ whole genome shotgun (WGS) entry which is preliminary data.</text>
</comment>
<keyword evidence="5 10" id="KW-0347">Helicase</keyword>
<name>A0ABN1LL87_9ALTE</name>
<keyword evidence="7 10" id="KW-0067">ATP-binding</keyword>
<accession>A0ABN1LL87</accession>
<evidence type="ECO:0000256" key="5">
    <source>
        <dbReference type="ARBA" id="ARBA00022806"/>
    </source>
</evidence>
<dbReference type="Gene3D" id="1.10.10.990">
    <property type="match status" value="1"/>
</dbReference>
<dbReference type="PANTHER" id="PTHR30591:SF1">
    <property type="entry name" value="RECBCD ENZYME SUBUNIT RECC"/>
    <property type="match status" value="1"/>
</dbReference>
<dbReference type="PIRSF" id="PIRSF000980">
    <property type="entry name" value="RecC"/>
    <property type="match status" value="1"/>
</dbReference>
<evidence type="ECO:0000256" key="10">
    <source>
        <dbReference type="HAMAP-Rule" id="MF_01486"/>
    </source>
</evidence>
<evidence type="ECO:0000256" key="4">
    <source>
        <dbReference type="ARBA" id="ARBA00022801"/>
    </source>
</evidence>
<keyword evidence="9 10" id="KW-0234">DNA repair</keyword>
<evidence type="ECO:0000256" key="2">
    <source>
        <dbReference type="ARBA" id="ARBA00022741"/>
    </source>
</evidence>
<evidence type="ECO:0000256" key="3">
    <source>
        <dbReference type="ARBA" id="ARBA00022763"/>
    </source>
</evidence>
<dbReference type="InterPro" id="IPR011335">
    <property type="entry name" value="Restrct_endonuc-II-like"/>
</dbReference>
<dbReference type="RefSeq" id="WP_343859941.1">
    <property type="nucleotide sequence ID" value="NZ_BAAAFD010000006.1"/>
</dbReference>
<comment type="subunit">
    <text evidence="10">Heterotrimer of RecB, RecC and RecD. All subunits contribute to DNA-binding.</text>
</comment>
<evidence type="ECO:0000256" key="1">
    <source>
        <dbReference type="ARBA" id="ARBA00022722"/>
    </source>
</evidence>
<keyword evidence="3 10" id="KW-0227">DNA damage</keyword>
<dbReference type="InterPro" id="IPR013986">
    <property type="entry name" value="DExx_box_DNA_helicase_dom_sf"/>
</dbReference>
<evidence type="ECO:0000256" key="9">
    <source>
        <dbReference type="ARBA" id="ARBA00023204"/>
    </source>
</evidence>
<evidence type="ECO:0000256" key="8">
    <source>
        <dbReference type="ARBA" id="ARBA00023125"/>
    </source>
</evidence>
<dbReference type="Proteomes" id="UP001500359">
    <property type="component" value="Unassembled WGS sequence"/>
</dbReference>
<feature type="domain" description="RecC C-terminal" evidence="11">
    <location>
        <begin position="838"/>
        <end position="1062"/>
    </location>
</feature>